<proteinExistence type="predicted"/>
<sequence>MTDDGMPEPRIRPGTRAQTGFLNWGIARFLGRRSGTVGPPNIFTTVGRHRWLYRWWLLFAATLMPGGKLRRRDTELVILRVGALTGAHYERFHHVRLGRMVGLSDDEIERTLVGSQAPGWTPQQLALMRATEQLHATGEVDDDTWAALAGFLDERRLIEFCFLVGHYEMVAMMLKTLRVREDEHRS</sequence>
<dbReference type="InterPro" id="IPR029032">
    <property type="entry name" value="AhpD-like"/>
</dbReference>
<dbReference type="Gene3D" id="1.20.1290.10">
    <property type="entry name" value="AhpD-like"/>
    <property type="match status" value="1"/>
</dbReference>
<evidence type="ECO:0000259" key="1">
    <source>
        <dbReference type="Pfam" id="PF02627"/>
    </source>
</evidence>
<dbReference type="RefSeq" id="WP_398275908.1">
    <property type="nucleotide sequence ID" value="NZ_JBITLV010000001.1"/>
</dbReference>
<evidence type="ECO:0000313" key="2">
    <source>
        <dbReference type="EMBL" id="MFI7586373.1"/>
    </source>
</evidence>
<feature type="domain" description="Carboxymuconolactone decarboxylase-like" evidence="1">
    <location>
        <begin position="52"/>
        <end position="132"/>
    </location>
</feature>
<reference evidence="2 3" key="1">
    <citation type="submission" date="2024-10" db="EMBL/GenBank/DDBJ databases">
        <title>The Natural Products Discovery Center: Release of the First 8490 Sequenced Strains for Exploring Actinobacteria Biosynthetic Diversity.</title>
        <authorList>
            <person name="Kalkreuter E."/>
            <person name="Kautsar S.A."/>
            <person name="Yang D."/>
            <person name="Bader C.D."/>
            <person name="Teijaro C.N."/>
            <person name="Fluegel L."/>
            <person name="Davis C.M."/>
            <person name="Simpson J.R."/>
            <person name="Lauterbach L."/>
            <person name="Steele A.D."/>
            <person name="Gui C."/>
            <person name="Meng S."/>
            <person name="Li G."/>
            <person name="Viehrig K."/>
            <person name="Ye F."/>
            <person name="Su P."/>
            <person name="Kiefer A.F."/>
            <person name="Nichols A."/>
            <person name="Cepeda A.J."/>
            <person name="Yan W."/>
            <person name="Fan B."/>
            <person name="Jiang Y."/>
            <person name="Adhikari A."/>
            <person name="Zheng C.-J."/>
            <person name="Schuster L."/>
            <person name="Cowan T.M."/>
            <person name="Smanski M.J."/>
            <person name="Chevrette M.G."/>
            <person name="De Carvalho L.P.S."/>
            <person name="Shen B."/>
        </authorList>
    </citation>
    <scope>NUCLEOTIDE SEQUENCE [LARGE SCALE GENOMIC DNA]</scope>
    <source>
        <strain evidence="2 3">NPDC049639</strain>
    </source>
</reference>
<name>A0ABW8AK50_9ACTN</name>
<dbReference type="EMBL" id="JBITLV010000001">
    <property type="protein sequence ID" value="MFI7586373.1"/>
    <property type="molecule type" value="Genomic_DNA"/>
</dbReference>
<dbReference type="PANTHER" id="PTHR34846:SF5">
    <property type="entry name" value="CARBOXYMUCONOLACTONE DECARBOXYLASE-LIKE DOMAIN-CONTAINING PROTEIN"/>
    <property type="match status" value="1"/>
</dbReference>
<organism evidence="2 3">
    <name type="scientific">Spongisporangium articulatum</name>
    <dbReference type="NCBI Taxonomy" id="3362603"/>
    <lineage>
        <taxon>Bacteria</taxon>
        <taxon>Bacillati</taxon>
        <taxon>Actinomycetota</taxon>
        <taxon>Actinomycetes</taxon>
        <taxon>Kineosporiales</taxon>
        <taxon>Kineosporiaceae</taxon>
        <taxon>Spongisporangium</taxon>
    </lineage>
</organism>
<keyword evidence="3" id="KW-1185">Reference proteome</keyword>
<comment type="caution">
    <text evidence="2">The sequence shown here is derived from an EMBL/GenBank/DDBJ whole genome shotgun (WGS) entry which is preliminary data.</text>
</comment>
<gene>
    <name evidence="2" type="ORF">ACIB24_04800</name>
</gene>
<dbReference type="SUPFAM" id="SSF69118">
    <property type="entry name" value="AhpD-like"/>
    <property type="match status" value="1"/>
</dbReference>
<dbReference type="Proteomes" id="UP001612915">
    <property type="component" value="Unassembled WGS sequence"/>
</dbReference>
<evidence type="ECO:0000313" key="3">
    <source>
        <dbReference type="Proteomes" id="UP001612915"/>
    </source>
</evidence>
<dbReference type="InterPro" id="IPR003779">
    <property type="entry name" value="CMD-like"/>
</dbReference>
<accession>A0ABW8AK50</accession>
<protein>
    <submittedName>
        <fullName evidence="2">Carboxymuconolactone decarboxylase family protein</fullName>
    </submittedName>
</protein>
<dbReference type="PANTHER" id="PTHR34846">
    <property type="entry name" value="4-CARBOXYMUCONOLACTONE DECARBOXYLASE FAMILY PROTEIN (AFU_ORTHOLOGUE AFUA_6G11590)"/>
    <property type="match status" value="1"/>
</dbReference>
<dbReference type="Pfam" id="PF02627">
    <property type="entry name" value="CMD"/>
    <property type="match status" value="1"/>
</dbReference>